<evidence type="ECO:0000313" key="1">
    <source>
        <dbReference type="EMBL" id="KAK8043529.1"/>
    </source>
</evidence>
<organism evidence="1 2">
    <name type="scientific">Apiospora rasikravindrae</name>
    <dbReference type="NCBI Taxonomy" id="990691"/>
    <lineage>
        <taxon>Eukaryota</taxon>
        <taxon>Fungi</taxon>
        <taxon>Dikarya</taxon>
        <taxon>Ascomycota</taxon>
        <taxon>Pezizomycotina</taxon>
        <taxon>Sordariomycetes</taxon>
        <taxon>Xylariomycetidae</taxon>
        <taxon>Amphisphaeriales</taxon>
        <taxon>Apiosporaceae</taxon>
        <taxon>Apiospora</taxon>
    </lineage>
</organism>
<sequence>MPLVPLTWGCASVHSNGSFSMPNAVKALVARLRDLGITRLDCAQLCGDCGALLGRAGIVAPPFFAIDSKHLSVGSPAHLSRRDGSCGTRRSIMARWIASRLPRLV</sequence>
<reference evidence="1 2" key="1">
    <citation type="submission" date="2023-01" db="EMBL/GenBank/DDBJ databases">
        <title>Analysis of 21 Apiospora genomes using comparative genomics revels a genus with tremendous synthesis potential of carbohydrate active enzymes and secondary metabolites.</title>
        <authorList>
            <person name="Sorensen T."/>
        </authorList>
    </citation>
    <scope>NUCLEOTIDE SEQUENCE [LARGE SCALE GENOMIC DNA]</scope>
    <source>
        <strain evidence="1 2">CBS 33761</strain>
    </source>
</reference>
<proteinExistence type="predicted"/>
<dbReference type="EMBL" id="JAQQWK010000004">
    <property type="protein sequence ID" value="KAK8043529.1"/>
    <property type="molecule type" value="Genomic_DNA"/>
</dbReference>
<dbReference type="Proteomes" id="UP001444661">
    <property type="component" value="Unassembled WGS sequence"/>
</dbReference>
<name>A0ABR1TA87_9PEZI</name>
<comment type="caution">
    <text evidence="1">The sequence shown here is derived from an EMBL/GenBank/DDBJ whole genome shotgun (WGS) entry which is preliminary data.</text>
</comment>
<accession>A0ABR1TA87</accession>
<protein>
    <submittedName>
        <fullName evidence="1">Uncharacterized protein</fullName>
    </submittedName>
</protein>
<keyword evidence="2" id="KW-1185">Reference proteome</keyword>
<gene>
    <name evidence="1" type="ORF">PG993_005959</name>
</gene>
<evidence type="ECO:0000313" key="2">
    <source>
        <dbReference type="Proteomes" id="UP001444661"/>
    </source>
</evidence>